<organism evidence="3 4">
    <name type="scientific">Methanoplanus endosymbiosus</name>
    <dbReference type="NCBI Taxonomy" id="33865"/>
    <lineage>
        <taxon>Archaea</taxon>
        <taxon>Methanobacteriati</taxon>
        <taxon>Methanobacteriota</taxon>
        <taxon>Stenosarchaea group</taxon>
        <taxon>Methanomicrobia</taxon>
        <taxon>Methanomicrobiales</taxon>
        <taxon>Methanomicrobiaceae</taxon>
        <taxon>Methanoplanus</taxon>
    </lineage>
</organism>
<dbReference type="PROSITE" id="PS50966">
    <property type="entry name" value="ZF_SWIM"/>
    <property type="match status" value="1"/>
</dbReference>
<dbReference type="PANTHER" id="PTHR38133:SF1">
    <property type="entry name" value="SLR1429 PROTEIN"/>
    <property type="match status" value="1"/>
</dbReference>
<reference evidence="3" key="1">
    <citation type="submission" date="2022-04" db="EMBL/GenBank/DDBJ databases">
        <title>Complete genome of Methanoplanus endosymbiosus DSM 3599.</title>
        <authorList>
            <person name="Chen S.-C."/>
            <person name="You Y.-T."/>
            <person name="Zhou Y.-Z."/>
            <person name="Lai M.-C."/>
        </authorList>
    </citation>
    <scope>NUCLEOTIDE SEQUENCE</scope>
    <source>
        <strain evidence="3">DSM 3599</strain>
    </source>
</reference>
<gene>
    <name evidence="3" type="ORF">L6E24_13405</name>
</gene>
<dbReference type="PANTHER" id="PTHR38133">
    <property type="entry name" value="SLR1429 PROTEIN"/>
    <property type="match status" value="1"/>
</dbReference>
<dbReference type="AlphaFoldDB" id="A0A9E7PP55"/>
<keyword evidence="1" id="KW-0862">Zinc</keyword>
<evidence type="ECO:0000313" key="4">
    <source>
        <dbReference type="Proteomes" id="UP001060368"/>
    </source>
</evidence>
<accession>A0A9E7PP55</accession>
<dbReference type="InterPro" id="IPR007527">
    <property type="entry name" value="Znf_SWIM"/>
</dbReference>
<dbReference type="Proteomes" id="UP001060368">
    <property type="component" value="Chromosome"/>
</dbReference>
<proteinExistence type="predicted"/>
<evidence type="ECO:0000313" key="3">
    <source>
        <dbReference type="EMBL" id="UUX92316.1"/>
    </source>
</evidence>
<dbReference type="RefSeq" id="WP_257742466.1">
    <property type="nucleotide sequence ID" value="NZ_CP096115.1"/>
</dbReference>
<name>A0A9E7PP55_9EURY</name>
<evidence type="ECO:0000256" key="1">
    <source>
        <dbReference type="PROSITE-ProRule" id="PRU00325"/>
    </source>
</evidence>
<keyword evidence="1" id="KW-0479">Metal-binding</keyword>
<keyword evidence="4" id="KW-1185">Reference proteome</keyword>
<dbReference type="GO" id="GO:0008270">
    <property type="term" value="F:zinc ion binding"/>
    <property type="evidence" value="ECO:0007669"/>
    <property type="project" value="UniProtKB-KW"/>
</dbReference>
<evidence type="ECO:0000259" key="2">
    <source>
        <dbReference type="PROSITE" id="PS50966"/>
    </source>
</evidence>
<dbReference type="KEGG" id="mend:L6E24_13405"/>
<dbReference type="GeneID" id="74308719"/>
<feature type="domain" description="SWIM-type" evidence="2">
    <location>
        <begin position="134"/>
        <end position="168"/>
    </location>
</feature>
<sequence length="304" mass="34175">MSWYYTPSKPYGVKGGLIAKSKRGDIGTSWWSQGIQKGFLPHSYDSYISRGKNYARKGQVISVKIDEGKITGYVQGSDRTPYKVTVDFDYADENSGHEKALVEYLNENYTLFLRMLSGDLTENFNRDIKKNTGFTLVPDSRFSLSTWCSCPVGSDICKHTLAVLFILSEQLDEDPMILFTLAGMDKERVIGEVRDLQYRGEIADEESEFTENLPCSEGTFWHMGDNLKKAGYFDPGDEPGVLTSVSESVYKALMEDSSPYDGTGQIFGDVDKLRGKAMKRAALLLRSSEYYDELLSGLPLFDED</sequence>
<protein>
    <submittedName>
        <fullName evidence="3">SWIM zinc finger family protein</fullName>
    </submittedName>
</protein>
<dbReference type="EMBL" id="CP096115">
    <property type="protein sequence ID" value="UUX92316.1"/>
    <property type="molecule type" value="Genomic_DNA"/>
</dbReference>
<dbReference type="Pfam" id="PF04434">
    <property type="entry name" value="SWIM"/>
    <property type="match status" value="1"/>
</dbReference>
<keyword evidence="1" id="KW-0863">Zinc-finger</keyword>